<organism evidence="2 3">
    <name type="scientific">Holothuria leucospilota</name>
    <name type="common">Black long sea cucumber</name>
    <name type="synonym">Mertensiothuria leucospilota</name>
    <dbReference type="NCBI Taxonomy" id="206669"/>
    <lineage>
        <taxon>Eukaryota</taxon>
        <taxon>Metazoa</taxon>
        <taxon>Echinodermata</taxon>
        <taxon>Eleutherozoa</taxon>
        <taxon>Echinozoa</taxon>
        <taxon>Holothuroidea</taxon>
        <taxon>Aspidochirotacea</taxon>
        <taxon>Aspidochirotida</taxon>
        <taxon>Holothuriidae</taxon>
        <taxon>Holothuria</taxon>
    </lineage>
</organism>
<dbReference type="InterPro" id="IPR027417">
    <property type="entry name" value="P-loop_NTPase"/>
</dbReference>
<dbReference type="AlphaFoldDB" id="A0A9Q1CPX4"/>
<evidence type="ECO:0000313" key="3">
    <source>
        <dbReference type="Proteomes" id="UP001152320"/>
    </source>
</evidence>
<dbReference type="PANTHER" id="PTHR46312">
    <property type="entry name" value="NACHT DOMAIN-CONTAINING PROTEIN"/>
    <property type="match status" value="1"/>
</dbReference>
<sequence>MQKRLFISELKATYQNLYDAVQPIPFIKDRLYCVNNVFVDGGIEFWVTKDTISKKGTWEKLQSYHEILCDTRVKSSRYILEGAPGYGKSTLCLQLAFDWCNQITSSPLKDIDMLILLSLNQLGGVVKSIFAAIKQLLLPKDTLLTEELIQRILSNSSSVLIVLDGFDEYPYQASDEKSDIMSIIAREMFQQFDVILTTRSSHLPREYPALTKRLKLTGFDNISRDKYIQKAVVGYDIEAAKKVHERLSNIPILRDICQVPFIFVMFAHLSHESKTFQTFQPVTCSFRYIISCFMSHMKRKMTNENFQNYDLFEENHRTLHKLAFEGLISKVRPIIWSKKYLSDKLGKQSYEKYVRIGILVEEGPINISDESDSKSLECIEYKAKVRFFHQSFCEWYAAHYLSDHRTLDDVTFHFSHNLMRLNESEASNVVFMDNATNVNAKEDYFHSLDPWDFHYFYRFASGLNFAVAKYTIEYLKDQNGTNSFIILCNLEQYGKTKEGMQQVKEFCSTGPCIDKSYSLLLQRSTIQLLEIASLNKIPILSLNLRECYHSVDVEGNNCIQLLSGLSVPLLTTLKELTITETCREFTPDEIADILRYSLRCRSLEKLW</sequence>
<dbReference type="Proteomes" id="UP001152320">
    <property type="component" value="Chromosome 1"/>
</dbReference>
<dbReference type="PROSITE" id="PS50837">
    <property type="entry name" value="NACHT"/>
    <property type="match status" value="1"/>
</dbReference>
<gene>
    <name evidence="2" type="ORF">HOLleu_01139</name>
</gene>
<reference evidence="2" key="1">
    <citation type="submission" date="2021-10" db="EMBL/GenBank/DDBJ databases">
        <title>Tropical sea cucumber genome reveals ecological adaptation and Cuvierian tubules defense mechanism.</title>
        <authorList>
            <person name="Chen T."/>
        </authorList>
    </citation>
    <scope>NUCLEOTIDE SEQUENCE</scope>
    <source>
        <strain evidence="2">Nanhai2018</strain>
        <tissue evidence="2">Muscle</tissue>
    </source>
</reference>
<evidence type="ECO:0000313" key="2">
    <source>
        <dbReference type="EMBL" id="KAJ8048713.1"/>
    </source>
</evidence>
<dbReference type="InterPro" id="IPR007111">
    <property type="entry name" value="NACHT_NTPase"/>
</dbReference>
<dbReference type="Pfam" id="PF05729">
    <property type="entry name" value="NACHT"/>
    <property type="match status" value="1"/>
</dbReference>
<dbReference type="EMBL" id="JAIZAY010000001">
    <property type="protein sequence ID" value="KAJ8048713.1"/>
    <property type="molecule type" value="Genomic_DNA"/>
</dbReference>
<dbReference type="PANTHER" id="PTHR46312:SF2">
    <property type="entry name" value="NUCLEOTIDE-BINDING OLIGOMERIZATION DOMAIN-CONTAINING PROTEIN 2-LIKE"/>
    <property type="match status" value="1"/>
</dbReference>
<feature type="domain" description="NACHT" evidence="1">
    <location>
        <begin position="76"/>
        <end position="201"/>
    </location>
</feature>
<protein>
    <submittedName>
        <fullName evidence="2">NLR family CARD domain-containing protein 4</fullName>
    </submittedName>
</protein>
<dbReference type="Gene3D" id="3.40.50.300">
    <property type="entry name" value="P-loop containing nucleotide triphosphate hydrolases"/>
    <property type="match status" value="1"/>
</dbReference>
<dbReference type="SUPFAM" id="SSF52540">
    <property type="entry name" value="P-loop containing nucleoside triphosphate hydrolases"/>
    <property type="match status" value="1"/>
</dbReference>
<keyword evidence="3" id="KW-1185">Reference proteome</keyword>
<accession>A0A9Q1CPX4</accession>
<name>A0A9Q1CPX4_HOLLE</name>
<evidence type="ECO:0000259" key="1">
    <source>
        <dbReference type="PROSITE" id="PS50837"/>
    </source>
</evidence>
<dbReference type="OrthoDB" id="120976at2759"/>
<comment type="caution">
    <text evidence="2">The sequence shown here is derived from an EMBL/GenBank/DDBJ whole genome shotgun (WGS) entry which is preliminary data.</text>
</comment>
<proteinExistence type="predicted"/>